<evidence type="ECO:0000256" key="1">
    <source>
        <dbReference type="ARBA" id="ARBA00006432"/>
    </source>
</evidence>
<dbReference type="RefSeq" id="WP_107001660.1">
    <property type="nucleotide sequence ID" value="NZ_DBFBUD010000036.1"/>
</dbReference>
<dbReference type="GO" id="GO:0031956">
    <property type="term" value="F:medium-chain fatty acid-CoA ligase activity"/>
    <property type="evidence" value="ECO:0007669"/>
    <property type="project" value="TreeGrafter"/>
</dbReference>
<dbReference type="Gene3D" id="3.30.300.30">
    <property type="match status" value="1"/>
</dbReference>
<dbReference type="InterPro" id="IPR042099">
    <property type="entry name" value="ANL_N_sf"/>
</dbReference>
<feature type="domain" description="AMP-dependent synthetase/ligase" evidence="3">
    <location>
        <begin position="103"/>
        <end position="291"/>
    </location>
</feature>
<dbReference type="Pfam" id="PF00501">
    <property type="entry name" value="AMP-binding"/>
    <property type="match status" value="1"/>
</dbReference>
<evidence type="ECO:0000313" key="6">
    <source>
        <dbReference type="Proteomes" id="UP000241048"/>
    </source>
</evidence>
<evidence type="ECO:0000256" key="2">
    <source>
        <dbReference type="ARBA" id="ARBA00022598"/>
    </source>
</evidence>
<proteinExistence type="inferred from homology"/>
<dbReference type="PANTHER" id="PTHR43201:SF5">
    <property type="entry name" value="MEDIUM-CHAIN ACYL-COA LIGASE ACSF2, MITOCHONDRIAL"/>
    <property type="match status" value="1"/>
</dbReference>
<dbReference type="Pfam" id="PF13193">
    <property type="entry name" value="AMP-binding_C"/>
    <property type="match status" value="1"/>
</dbReference>
<dbReference type="InterPro" id="IPR000873">
    <property type="entry name" value="AMP-dep_synth/lig_dom"/>
</dbReference>
<dbReference type="AlphaFoldDB" id="A0A2T3FLU2"/>
<evidence type="ECO:0000313" key="5">
    <source>
        <dbReference type="EMBL" id="PST36248.1"/>
    </source>
</evidence>
<keyword evidence="6" id="KW-1185">Reference proteome</keyword>
<dbReference type="GO" id="GO:0006631">
    <property type="term" value="P:fatty acid metabolic process"/>
    <property type="evidence" value="ECO:0007669"/>
    <property type="project" value="TreeGrafter"/>
</dbReference>
<dbReference type="SUPFAM" id="SSF56801">
    <property type="entry name" value="Acetyl-CoA synthetase-like"/>
    <property type="match status" value="1"/>
</dbReference>
<name>A0A2T3FLU2_9CLOT</name>
<organism evidence="5 6">
    <name type="scientific">Clostridium fessum</name>
    <dbReference type="NCBI Taxonomy" id="2126740"/>
    <lineage>
        <taxon>Bacteria</taxon>
        <taxon>Bacillati</taxon>
        <taxon>Bacillota</taxon>
        <taxon>Clostridia</taxon>
        <taxon>Eubacteriales</taxon>
        <taxon>Clostridiaceae</taxon>
        <taxon>Clostridium</taxon>
    </lineage>
</organism>
<dbReference type="EMBL" id="PYLO01000005">
    <property type="protein sequence ID" value="PST36248.1"/>
    <property type="molecule type" value="Genomic_DNA"/>
</dbReference>
<dbReference type="Proteomes" id="UP000241048">
    <property type="component" value="Unassembled WGS sequence"/>
</dbReference>
<reference evidence="5 6" key="1">
    <citation type="submission" date="2018-03" db="EMBL/GenBank/DDBJ databases">
        <title>Lachnoclostridium SNUG30386 gen.nov., sp.nov., isolated from human faeces.</title>
        <authorList>
            <person name="Seo B."/>
            <person name="Jeon K."/>
            <person name="Ko G."/>
        </authorList>
    </citation>
    <scope>NUCLEOTIDE SEQUENCE [LARGE SCALE GENOMIC DNA]</scope>
    <source>
        <strain evidence="5 6">SNUG30386</strain>
    </source>
</reference>
<gene>
    <name evidence="5" type="ORF">C7U56_13550</name>
</gene>
<dbReference type="Gene3D" id="3.40.50.12780">
    <property type="entry name" value="N-terminal domain of ligase-like"/>
    <property type="match status" value="1"/>
</dbReference>
<comment type="similarity">
    <text evidence="1">Belongs to the ATP-dependent AMP-binding enzyme family.</text>
</comment>
<dbReference type="InterPro" id="IPR045851">
    <property type="entry name" value="AMP-bd_C_sf"/>
</dbReference>
<dbReference type="InterPro" id="IPR025110">
    <property type="entry name" value="AMP-bd_C"/>
</dbReference>
<evidence type="ECO:0000259" key="3">
    <source>
        <dbReference type="Pfam" id="PF00501"/>
    </source>
</evidence>
<dbReference type="PANTHER" id="PTHR43201">
    <property type="entry name" value="ACYL-COA SYNTHETASE"/>
    <property type="match status" value="1"/>
</dbReference>
<keyword evidence="2" id="KW-0436">Ligase</keyword>
<comment type="caution">
    <text evidence="5">The sequence shown here is derived from an EMBL/GenBank/DDBJ whole genome shotgun (WGS) entry which is preliminary data.</text>
</comment>
<protein>
    <submittedName>
        <fullName evidence="5">AMP-binding protein</fullName>
    </submittedName>
</protein>
<feature type="domain" description="AMP-binding enzyme C-terminal" evidence="4">
    <location>
        <begin position="343"/>
        <end position="429"/>
    </location>
</feature>
<sequence>MKEIQTQRINTYLDALRAYPPEWEALITEKERYTFGELIEAAERVRKHPKEIEEKQGKRHIHWIQEPTIAHQLIQFLAYGDGNTVPVIAPSDVKISDELRDVTPPEGAYMGVMTSGTSGRQKVLFRSFESWHDFFKLQNKIFKMGEGSITFMQGSLAFTGNLNLYMAQLASGGSVVAADSFDPRLWKRMIEAEQATCVYLIPVKLRALRRIYEREQAVNYRIISFVSGSQSMGGAEAVQFKKAFPEAEITLYYGASELNYITYIHGSEMKEDTTLVGRAFPEVDVWIENDHFHVKTRYGILGIGNDAVIGDCGHTDAEGLFYFDGRDDDICNINGRKVSSLRVEEAVRTFPGVAETAVKAVHEHGRDYLKVWIVWEKEAEREEIAGSDSEKSGCINMAIREFLAERLADYEIPREFVFLKEFPKTESGKIRKKEL</sequence>
<evidence type="ECO:0000259" key="4">
    <source>
        <dbReference type="Pfam" id="PF13193"/>
    </source>
</evidence>
<accession>A0A2T3FLU2</accession>